<keyword evidence="4" id="KW-0472">Membrane</keyword>
<organism evidence="8 9">
    <name type="scientific">Bacteroides reticulotermitis</name>
    <dbReference type="NCBI Taxonomy" id="1133319"/>
    <lineage>
        <taxon>Bacteria</taxon>
        <taxon>Pseudomonadati</taxon>
        <taxon>Bacteroidota</taxon>
        <taxon>Bacteroidia</taxon>
        <taxon>Bacteroidales</taxon>
        <taxon>Bacteroidaceae</taxon>
        <taxon>Bacteroides</taxon>
    </lineage>
</organism>
<comment type="caution">
    <text evidence="8">The sequence shown here is derived from an EMBL/GenBank/DDBJ whole genome shotgun (WGS) entry which is preliminary data.</text>
</comment>
<dbReference type="RefSeq" id="WP_044161404.1">
    <property type="nucleotide sequence ID" value="NZ_JACIER010000008.1"/>
</dbReference>
<dbReference type="Gene3D" id="1.25.40.390">
    <property type="match status" value="1"/>
</dbReference>
<dbReference type="AlphaFoldDB" id="A0A840D0T6"/>
<reference evidence="8" key="1">
    <citation type="submission" date="2020-08" db="EMBL/GenBank/DDBJ databases">
        <title>Genomic Encyclopedia of Type Strains, Phase IV (KMG-IV): sequencing the most valuable type-strain genomes for metagenomic binning, comparative biology and taxonomic classification.</title>
        <authorList>
            <person name="Goeker M."/>
        </authorList>
    </citation>
    <scope>NUCLEOTIDE SEQUENCE [LARGE SCALE GENOMIC DNA]</scope>
    <source>
        <strain evidence="8">DSM 105720</strain>
    </source>
</reference>
<comment type="similarity">
    <text evidence="2">Belongs to the SusD family.</text>
</comment>
<evidence type="ECO:0000256" key="2">
    <source>
        <dbReference type="ARBA" id="ARBA00006275"/>
    </source>
</evidence>
<dbReference type="GO" id="GO:0009279">
    <property type="term" value="C:cell outer membrane"/>
    <property type="evidence" value="ECO:0007669"/>
    <property type="project" value="UniProtKB-SubCell"/>
</dbReference>
<evidence type="ECO:0000313" key="9">
    <source>
        <dbReference type="Proteomes" id="UP000560658"/>
    </source>
</evidence>
<dbReference type="EMBL" id="JACIER010000008">
    <property type="protein sequence ID" value="MBB4044429.1"/>
    <property type="molecule type" value="Genomic_DNA"/>
</dbReference>
<gene>
    <name evidence="8" type="ORF">GGR06_002223</name>
</gene>
<proteinExistence type="inferred from homology"/>
<dbReference type="SUPFAM" id="SSF48452">
    <property type="entry name" value="TPR-like"/>
    <property type="match status" value="1"/>
</dbReference>
<feature type="domain" description="RagB/SusD" evidence="6">
    <location>
        <begin position="329"/>
        <end position="659"/>
    </location>
</feature>
<dbReference type="PROSITE" id="PS51257">
    <property type="entry name" value="PROKAR_LIPOPROTEIN"/>
    <property type="match status" value="1"/>
</dbReference>
<protein>
    <recommendedName>
        <fullName evidence="10">RagB/SusD family nutrient uptake outer membrane protein</fullName>
    </recommendedName>
</protein>
<feature type="domain" description="SusD-like N-terminal" evidence="7">
    <location>
        <begin position="22"/>
        <end position="224"/>
    </location>
</feature>
<dbReference type="Proteomes" id="UP000560658">
    <property type="component" value="Unassembled WGS sequence"/>
</dbReference>
<keyword evidence="3" id="KW-0732">Signal</keyword>
<name>A0A840D0T6_9BACE</name>
<dbReference type="InterPro" id="IPR012944">
    <property type="entry name" value="SusD_RagB_dom"/>
</dbReference>
<evidence type="ECO:0000256" key="4">
    <source>
        <dbReference type="ARBA" id="ARBA00023136"/>
    </source>
</evidence>
<dbReference type="Pfam" id="PF07980">
    <property type="entry name" value="SusD_RagB"/>
    <property type="match status" value="1"/>
</dbReference>
<keyword evidence="9" id="KW-1185">Reference proteome</keyword>
<comment type="subcellular location">
    <subcellularLocation>
        <location evidence="1">Cell outer membrane</location>
    </subcellularLocation>
</comment>
<evidence type="ECO:0000256" key="5">
    <source>
        <dbReference type="ARBA" id="ARBA00023237"/>
    </source>
</evidence>
<evidence type="ECO:0000259" key="6">
    <source>
        <dbReference type="Pfam" id="PF07980"/>
    </source>
</evidence>
<accession>A0A840D0T6</accession>
<evidence type="ECO:0000256" key="1">
    <source>
        <dbReference type="ARBA" id="ARBA00004442"/>
    </source>
</evidence>
<dbReference type="InterPro" id="IPR033985">
    <property type="entry name" value="SusD-like_N"/>
</dbReference>
<sequence>MKKIIRYIVIAGAALSFQSCTDFLDVDKYFYDMLSVDSAFSKRVYVDGWLANNYDYLCKADLSEYCSRFQWSSDDLIHIDAKSLQQCNYSASNFPHDDFNNHLRRCYECVRKASTFIDKVVECKEMTMEEISDMQGQARFLRAFAYWSLVRTYGPVPLIPEHGLDVSLSYEELSLPRARFDEIIDFIDYDLSMAARNLPMTRTQNNFGRPTKGAALALRARVLLFAASPMSNGNEDFYNVKNSDGTVLYNMQYDESKWARAAAAAEDVINLNKYELHVMEPDSKNPYSVTPPYHEEYSNLDFPDGWKDIDPYSSYKSIFDGSIRGSKNPELIFTRTGSDGDYSIQNFFNYKSMPRTSGGDNRLAVTQKMVDTYYMDNGKSIEEAGDYYLKTGFTATAKEPDMGVGAPFMGPNVSKMYGRRESRFYASIAFNGAIWECESTSKPTEKNYQCWYYQDEFNGKEGYKTHLPLTGIGLKKYTNKEDSWSEGGYRTSKTEPTIRYAEILLIHAEALNELISGESYSIKTYNDQEVQISRDPTKIRTSMKPIRMRAGLPDFNDATYSDPSNFRIALKRERHIELFTENSFRYYDLRRWKDADVEEAEPLVGCDIDTPMSDETRQEYYIPTPVTYIQKVFLPKMYLFPFPKAELKRNINLTQNPEW</sequence>
<evidence type="ECO:0000259" key="7">
    <source>
        <dbReference type="Pfam" id="PF14322"/>
    </source>
</evidence>
<evidence type="ECO:0000256" key="3">
    <source>
        <dbReference type="ARBA" id="ARBA00022729"/>
    </source>
</evidence>
<dbReference type="InterPro" id="IPR011990">
    <property type="entry name" value="TPR-like_helical_dom_sf"/>
</dbReference>
<evidence type="ECO:0008006" key="10">
    <source>
        <dbReference type="Google" id="ProtNLM"/>
    </source>
</evidence>
<dbReference type="Pfam" id="PF14322">
    <property type="entry name" value="SusD-like_3"/>
    <property type="match status" value="1"/>
</dbReference>
<evidence type="ECO:0000313" key="8">
    <source>
        <dbReference type="EMBL" id="MBB4044429.1"/>
    </source>
</evidence>
<keyword evidence="5" id="KW-0998">Cell outer membrane</keyword>